<gene>
    <name evidence="2" type="ORF">GCM10009767_19900</name>
</gene>
<feature type="region of interest" description="Disordered" evidence="1">
    <location>
        <begin position="83"/>
        <end position="102"/>
    </location>
</feature>
<dbReference type="Proteomes" id="UP001501204">
    <property type="component" value="Unassembled WGS sequence"/>
</dbReference>
<protein>
    <recommendedName>
        <fullName evidence="4">STAS domain-containing protein</fullName>
    </recommendedName>
</protein>
<evidence type="ECO:0000313" key="2">
    <source>
        <dbReference type="EMBL" id="GAA1760815.1"/>
    </source>
</evidence>
<accession>A0ABP4WUT2</accession>
<sequence length="102" mass="10836">MTHKLSVTVQIDLDGKNVRIMATGCLTEANQQALPPLIARARTLTPGIRVTVDLSGAEHVEAAGADLLRWAIDHEGPQHGSVELVLPEPSPAHLAAPPARVR</sequence>
<evidence type="ECO:0000256" key="1">
    <source>
        <dbReference type="SAM" id="MobiDB-lite"/>
    </source>
</evidence>
<dbReference type="EMBL" id="BAAAOA010000020">
    <property type="protein sequence ID" value="GAA1760815.1"/>
    <property type="molecule type" value="Genomic_DNA"/>
</dbReference>
<organism evidence="2 3">
    <name type="scientific">Kocuria aegyptia</name>
    <dbReference type="NCBI Taxonomy" id="330943"/>
    <lineage>
        <taxon>Bacteria</taxon>
        <taxon>Bacillati</taxon>
        <taxon>Actinomycetota</taxon>
        <taxon>Actinomycetes</taxon>
        <taxon>Micrococcales</taxon>
        <taxon>Micrococcaceae</taxon>
        <taxon>Kocuria</taxon>
    </lineage>
</organism>
<comment type="caution">
    <text evidence="2">The sequence shown here is derived from an EMBL/GenBank/DDBJ whole genome shotgun (WGS) entry which is preliminary data.</text>
</comment>
<proteinExistence type="predicted"/>
<name>A0ABP4WUT2_9MICC</name>
<keyword evidence="3" id="KW-1185">Reference proteome</keyword>
<evidence type="ECO:0008006" key="4">
    <source>
        <dbReference type="Google" id="ProtNLM"/>
    </source>
</evidence>
<dbReference type="RefSeq" id="WP_344122095.1">
    <property type="nucleotide sequence ID" value="NZ_BAAAOA010000020.1"/>
</dbReference>
<evidence type="ECO:0000313" key="3">
    <source>
        <dbReference type="Proteomes" id="UP001501204"/>
    </source>
</evidence>
<reference evidence="3" key="1">
    <citation type="journal article" date="2019" name="Int. J. Syst. Evol. Microbiol.">
        <title>The Global Catalogue of Microorganisms (GCM) 10K type strain sequencing project: providing services to taxonomists for standard genome sequencing and annotation.</title>
        <authorList>
            <consortium name="The Broad Institute Genomics Platform"/>
            <consortium name="The Broad Institute Genome Sequencing Center for Infectious Disease"/>
            <person name="Wu L."/>
            <person name="Ma J."/>
        </authorList>
    </citation>
    <scope>NUCLEOTIDE SEQUENCE [LARGE SCALE GENOMIC DNA]</scope>
    <source>
        <strain evidence="3">JCM 14735</strain>
    </source>
</reference>